<keyword evidence="4" id="KW-0808">Transferase</keyword>
<evidence type="ECO:0000256" key="3">
    <source>
        <dbReference type="ARBA" id="ARBA00022676"/>
    </source>
</evidence>
<comment type="caution">
    <text evidence="11">The sequence shown here is derived from an EMBL/GenBank/DDBJ whole genome shotgun (WGS) entry which is preliminary data.</text>
</comment>
<dbReference type="PANTHER" id="PTHR33908">
    <property type="entry name" value="MANNOSYLTRANSFERASE YKCB-RELATED"/>
    <property type="match status" value="1"/>
</dbReference>
<evidence type="ECO:0000313" key="12">
    <source>
        <dbReference type="Proteomes" id="UP000178606"/>
    </source>
</evidence>
<dbReference type="Pfam" id="PF13231">
    <property type="entry name" value="PMT_2"/>
    <property type="match status" value="1"/>
</dbReference>
<evidence type="ECO:0000256" key="7">
    <source>
        <dbReference type="ARBA" id="ARBA00023136"/>
    </source>
</evidence>
<dbReference type="Proteomes" id="UP000178606">
    <property type="component" value="Unassembled WGS sequence"/>
</dbReference>
<feature type="transmembrane region" description="Helical" evidence="8">
    <location>
        <begin position="192"/>
        <end position="208"/>
    </location>
</feature>
<accession>A0A1F6D216</accession>
<dbReference type="GO" id="GO:0016763">
    <property type="term" value="F:pentosyltransferase activity"/>
    <property type="evidence" value="ECO:0007669"/>
    <property type="project" value="TreeGrafter"/>
</dbReference>
<evidence type="ECO:0000313" key="11">
    <source>
        <dbReference type="EMBL" id="OGG55474.1"/>
    </source>
</evidence>
<keyword evidence="7 8" id="KW-0472">Membrane</keyword>
<proteinExistence type="predicted"/>
<feature type="transmembrane region" description="Helical" evidence="8">
    <location>
        <begin position="126"/>
        <end position="143"/>
    </location>
</feature>
<keyword evidence="5 8" id="KW-0812">Transmembrane</keyword>
<feature type="domain" description="Glycosyltransferase RgtA/B/C/D-like" evidence="10">
    <location>
        <begin position="57"/>
        <end position="207"/>
    </location>
</feature>
<evidence type="ECO:0000256" key="9">
    <source>
        <dbReference type="SAM" id="SignalP"/>
    </source>
</evidence>
<organism evidence="11 12">
    <name type="scientific">Handelsmanbacteria sp. (strain RIFCSPLOWO2_12_FULL_64_10)</name>
    <dbReference type="NCBI Taxonomy" id="1817868"/>
    <lineage>
        <taxon>Bacteria</taxon>
        <taxon>Candidatus Handelsmaniibacteriota</taxon>
    </lineage>
</organism>
<gene>
    <name evidence="11" type="ORF">A3F84_01565</name>
</gene>
<feature type="transmembrane region" description="Helical" evidence="8">
    <location>
        <begin position="274"/>
        <end position="296"/>
    </location>
</feature>
<feature type="signal peptide" evidence="9">
    <location>
        <begin position="1"/>
        <end position="17"/>
    </location>
</feature>
<feature type="chain" id="PRO_5009523661" description="Glycosyltransferase RgtA/B/C/D-like domain-containing protein" evidence="9">
    <location>
        <begin position="18"/>
        <end position="498"/>
    </location>
</feature>
<evidence type="ECO:0000256" key="2">
    <source>
        <dbReference type="ARBA" id="ARBA00022475"/>
    </source>
</evidence>
<keyword evidence="2" id="KW-1003">Cell membrane</keyword>
<feature type="transmembrane region" description="Helical" evidence="8">
    <location>
        <begin position="155"/>
        <end position="185"/>
    </location>
</feature>
<dbReference type="AlphaFoldDB" id="A0A1F6D216"/>
<feature type="transmembrane region" description="Helical" evidence="8">
    <location>
        <begin position="76"/>
        <end position="97"/>
    </location>
</feature>
<dbReference type="GO" id="GO:0009103">
    <property type="term" value="P:lipopolysaccharide biosynthetic process"/>
    <property type="evidence" value="ECO:0007669"/>
    <property type="project" value="UniProtKB-ARBA"/>
</dbReference>
<dbReference type="PANTHER" id="PTHR33908:SF11">
    <property type="entry name" value="MEMBRANE PROTEIN"/>
    <property type="match status" value="1"/>
</dbReference>
<dbReference type="InterPro" id="IPR038731">
    <property type="entry name" value="RgtA/B/C-like"/>
</dbReference>
<keyword evidence="3" id="KW-0328">Glycosyltransferase</keyword>
<keyword evidence="9" id="KW-0732">Signal</keyword>
<reference evidence="11 12" key="1">
    <citation type="journal article" date="2016" name="Nat. Commun.">
        <title>Thousands of microbial genomes shed light on interconnected biogeochemical processes in an aquifer system.</title>
        <authorList>
            <person name="Anantharaman K."/>
            <person name="Brown C.T."/>
            <person name="Hug L.A."/>
            <person name="Sharon I."/>
            <person name="Castelle C.J."/>
            <person name="Probst A.J."/>
            <person name="Thomas B.C."/>
            <person name="Singh A."/>
            <person name="Wilkins M.J."/>
            <person name="Karaoz U."/>
            <person name="Brodie E.L."/>
            <person name="Williams K.H."/>
            <person name="Hubbard S.S."/>
            <person name="Banfield J.F."/>
        </authorList>
    </citation>
    <scope>NUCLEOTIDE SEQUENCE [LARGE SCALE GENOMIC DNA]</scope>
    <source>
        <strain evidence="12">RIFCSPLOWO2_12_FULL_64_10</strain>
    </source>
</reference>
<keyword evidence="6 8" id="KW-1133">Transmembrane helix</keyword>
<dbReference type="GO" id="GO:0005886">
    <property type="term" value="C:plasma membrane"/>
    <property type="evidence" value="ECO:0007669"/>
    <property type="project" value="UniProtKB-SubCell"/>
</dbReference>
<evidence type="ECO:0000259" key="10">
    <source>
        <dbReference type="Pfam" id="PF13231"/>
    </source>
</evidence>
<dbReference type="InterPro" id="IPR050297">
    <property type="entry name" value="LipidA_mod_glycosyltrf_83"/>
</dbReference>
<name>A0A1F6D216_HANXR</name>
<evidence type="ECO:0000256" key="1">
    <source>
        <dbReference type="ARBA" id="ARBA00004651"/>
    </source>
</evidence>
<evidence type="ECO:0000256" key="5">
    <source>
        <dbReference type="ARBA" id="ARBA00022692"/>
    </source>
</evidence>
<feature type="transmembrane region" description="Helical" evidence="8">
    <location>
        <begin position="308"/>
        <end position="326"/>
    </location>
</feature>
<evidence type="ECO:0000256" key="6">
    <source>
        <dbReference type="ARBA" id="ARBA00022989"/>
    </source>
</evidence>
<comment type="subcellular location">
    <subcellularLocation>
        <location evidence="1">Cell membrane</location>
        <topology evidence="1">Multi-pass membrane protein</topology>
    </subcellularLocation>
</comment>
<dbReference type="EMBL" id="MFKF01000076">
    <property type="protein sequence ID" value="OGG55474.1"/>
    <property type="molecule type" value="Genomic_DNA"/>
</dbReference>
<sequence length="498" mass="54402">MAALVLIFLTLAGAALTADLPPDGDDVSYITLAQSLASGRGYVNPVYPGDPPELQYPPLFPLLLTPLISAFGQNLFLLKLIPALAGALALIAVFALLRPRLGPDRAFLIAALTGTNGHFLSISTRIMSETTYVVLSAFALLLVRRAAEEGGARTAAFAGLTIAAAIYARTIGVALVLTGCAALLLRRRRREALALAGVVLLLTSPWIWRSIALRNSYLFQLFDTPLPVTDGHSGPLLWPFRLLYNAPRYAGKVMADLFFHPFLTDIDPYQPLKIALSLTLTAGIAIGLGVAVREAFSVQRSAFSVQNADATLLYLLTYVGICLIWPYHDARFLLPVLPFLFEHGLRGAEAVGRRIRLRRLAGEAAGLLTVVGLAGCVSIAHDNRVQFYTDEMARYREACLWVQERTSPEAVLLCQKPREAAFWSGRRAWWYTGSQPAAEVLATARRTGATHLLINDFPIAGINLAERFSAVLREGAPHFRPVHRTAPPRVTIYEIRLE</sequence>
<evidence type="ECO:0000256" key="4">
    <source>
        <dbReference type="ARBA" id="ARBA00022679"/>
    </source>
</evidence>
<protein>
    <recommendedName>
        <fullName evidence="10">Glycosyltransferase RgtA/B/C/D-like domain-containing protein</fullName>
    </recommendedName>
</protein>
<evidence type="ECO:0000256" key="8">
    <source>
        <dbReference type="SAM" id="Phobius"/>
    </source>
</evidence>